<sequence length="119" mass="13118">MAQNHPISLKSLRCRLSRHFKPKSSSSIIIVSSSSLPAAEGDTIKPLTRRKSAREIRKAAVNFLAELGGATRITPIDEDSERCSCGRCFGRTPQGRYGSFLTGRDLDDTRCLLRPRPAC</sequence>
<proteinExistence type="predicted"/>
<dbReference type="OrthoDB" id="4507377at2759"/>
<reference evidence="1 2" key="1">
    <citation type="submission" date="2019-04" db="EMBL/GenBank/DDBJ databases">
        <title>Friends and foes A comparative genomics studyof 23 Aspergillus species from section Flavi.</title>
        <authorList>
            <consortium name="DOE Joint Genome Institute"/>
            <person name="Kjaerbolling I."/>
            <person name="Vesth T."/>
            <person name="Frisvad J.C."/>
            <person name="Nybo J.L."/>
            <person name="Theobald S."/>
            <person name="Kildgaard S."/>
            <person name="Isbrandt T."/>
            <person name="Kuo A."/>
            <person name="Sato A."/>
            <person name="Lyhne E.K."/>
            <person name="Kogle M.E."/>
            <person name="Wiebenga A."/>
            <person name="Kun R.S."/>
            <person name="Lubbers R.J."/>
            <person name="Makela M.R."/>
            <person name="Barry K."/>
            <person name="Chovatia M."/>
            <person name="Clum A."/>
            <person name="Daum C."/>
            <person name="Haridas S."/>
            <person name="He G."/>
            <person name="LaButti K."/>
            <person name="Lipzen A."/>
            <person name="Mondo S."/>
            <person name="Riley R."/>
            <person name="Salamov A."/>
            <person name="Simmons B.A."/>
            <person name="Magnuson J.K."/>
            <person name="Henrissat B."/>
            <person name="Mortensen U.H."/>
            <person name="Larsen T.O."/>
            <person name="Devries R.P."/>
            <person name="Grigoriev I.V."/>
            <person name="Machida M."/>
            <person name="Baker S.E."/>
            <person name="Andersen M.R."/>
        </authorList>
    </citation>
    <scope>NUCLEOTIDE SEQUENCE [LARGE SCALE GENOMIC DNA]</scope>
    <source>
        <strain evidence="1 2">IBT 29228</strain>
    </source>
</reference>
<dbReference type="EMBL" id="ML736157">
    <property type="protein sequence ID" value="KAE8383048.1"/>
    <property type="molecule type" value="Genomic_DNA"/>
</dbReference>
<evidence type="ECO:0000313" key="2">
    <source>
        <dbReference type="Proteomes" id="UP000326198"/>
    </source>
</evidence>
<protein>
    <submittedName>
        <fullName evidence="1">Uncharacterized protein</fullName>
    </submittedName>
</protein>
<gene>
    <name evidence="1" type="ORF">BDV26DRAFT_252101</name>
</gene>
<accession>A0A5N7BN39</accession>
<keyword evidence="2" id="KW-1185">Reference proteome</keyword>
<dbReference type="Proteomes" id="UP000326198">
    <property type="component" value="Unassembled WGS sequence"/>
</dbReference>
<name>A0A5N7BN39_9EURO</name>
<organism evidence="1 2">
    <name type="scientific">Aspergillus bertholletiae</name>
    <dbReference type="NCBI Taxonomy" id="1226010"/>
    <lineage>
        <taxon>Eukaryota</taxon>
        <taxon>Fungi</taxon>
        <taxon>Dikarya</taxon>
        <taxon>Ascomycota</taxon>
        <taxon>Pezizomycotina</taxon>
        <taxon>Eurotiomycetes</taxon>
        <taxon>Eurotiomycetidae</taxon>
        <taxon>Eurotiales</taxon>
        <taxon>Aspergillaceae</taxon>
        <taxon>Aspergillus</taxon>
        <taxon>Aspergillus subgen. Circumdati</taxon>
    </lineage>
</organism>
<dbReference type="AlphaFoldDB" id="A0A5N7BN39"/>
<evidence type="ECO:0000313" key="1">
    <source>
        <dbReference type="EMBL" id="KAE8383048.1"/>
    </source>
</evidence>